<name>A0AAV5JR83_9ROSI</name>
<dbReference type="Proteomes" id="UP001054252">
    <property type="component" value="Unassembled WGS sequence"/>
</dbReference>
<evidence type="ECO:0000313" key="2">
    <source>
        <dbReference type="Proteomes" id="UP001054252"/>
    </source>
</evidence>
<organism evidence="1 2">
    <name type="scientific">Rubroshorea leprosula</name>
    <dbReference type="NCBI Taxonomy" id="152421"/>
    <lineage>
        <taxon>Eukaryota</taxon>
        <taxon>Viridiplantae</taxon>
        <taxon>Streptophyta</taxon>
        <taxon>Embryophyta</taxon>
        <taxon>Tracheophyta</taxon>
        <taxon>Spermatophyta</taxon>
        <taxon>Magnoliopsida</taxon>
        <taxon>eudicotyledons</taxon>
        <taxon>Gunneridae</taxon>
        <taxon>Pentapetalae</taxon>
        <taxon>rosids</taxon>
        <taxon>malvids</taxon>
        <taxon>Malvales</taxon>
        <taxon>Dipterocarpaceae</taxon>
        <taxon>Rubroshorea</taxon>
    </lineage>
</organism>
<sequence>MMATPLSPNYPLNCCLLKFNPLSATLVLSENYVGR</sequence>
<proteinExistence type="predicted"/>
<dbReference type="EMBL" id="BPVZ01000047">
    <property type="protein sequence ID" value="GKV17169.1"/>
    <property type="molecule type" value="Genomic_DNA"/>
</dbReference>
<dbReference type="AlphaFoldDB" id="A0AAV5JR83"/>
<accession>A0AAV5JR83</accession>
<comment type="caution">
    <text evidence="1">The sequence shown here is derived from an EMBL/GenBank/DDBJ whole genome shotgun (WGS) entry which is preliminary data.</text>
</comment>
<gene>
    <name evidence="1" type="ORF">SLEP1_g27705</name>
</gene>
<evidence type="ECO:0000313" key="1">
    <source>
        <dbReference type="EMBL" id="GKV17169.1"/>
    </source>
</evidence>
<keyword evidence="2" id="KW-1185">Reference proteome</keyword>
<reference evidence="1 2" key="1">
    <citation type="journal article" date="2021" name="Commun. Biol.">
        <title>The genome of Shorea leprosula (Dipterocarpaceae) highlights the ecological relevance of drought in aseasonal tropical rainforests.</title>
        <authorList>
            <person name="Ng K.K.S."/>
            <person name="Kobayashi M.J."/>
            <person name="Fawcett J.A."/>
            <person name="Hatakeyama M."/>
            <person name="Paape T."/>
            <person name="Ng C.H."/>
            <person name="Ang C.C."/>
            <person name="Tnah L.H."/>
            <person name="Lee C.T."/>
            <person name="Nishiyama T."/>
            <person name="Sese J."/>
            <person name="O'Brien M.J."/>
            <person name="Copetti D."/>
            <person name="Mohd Noor M.I."/>
            <person name="Ong R.C."/>
            <person name="Putra M."/>
            <person name="Sireger I.Z."/>
            <person name="Indrioko S."/>
            <person name="Kosugi Y."/>
            <person name="Izuno A."/>
            <person name="Isagi Y."/>
            <person name="Lee S.L."/>
            <person name="Shimizu K.K."/>
        </authorList>
    </citation>
    <scope>NUCLEOTIDE SEQUENCE [LARGE SCALE GENOMIC DNA]</scope>
    <source>
        <strain evidence="1">214</strain>
    </source>
</reference>
<protein>
    <submittedName>
        <fullName evidence="1">Uncharacterized protein</fullName>
    </submittedName>
</protein>